<dbReference type="Proteomes" id="UP000619534">
    <property type="component" value="Unassembled WGS sequence"/>
</dbReference>
<evidence type="ECO:0000313" key="3">
    <source>
        <dbReference type="Proteomes" id="UP000619534"/>
    </source>
</evidence>
<feature type="domain" description="DUF4183" evidence="1">
    <location>
        <begin position="47"/>
        <end position="119"/>
    </location>
</feature>
<organism evidence="2 3">
    <name type="scientific">Thalassobacillus devorans</name>
    <dbReference type="NCBI Taxonomy" id="279813"/>
    <lineage>
        <taxon>Bacteria</taxon>
        <taxon>Bacillati</taxon>
        <taxon>Bacillota</taxon>
        <taxon>Bacilli</taxon>
        <taxon>Bacillales</taxon>
        <taxon>Bacillaceae</taxon>
        <taxon>Thalassobacillus</taxon>
    </lineage>
</organism>
<comment type="caution">
    <text evidence="2">The sequence shown here is derived from an EMBL/GenBank/DDBJ whole genome shotgun (WGS) entry which is preliminary data.</text>
</comment>
<evidence type="ECO:0000313" key="2">
    <source>
        <dbReference type="EMBL" id="GGC95414.1"/>
    </source>
</evidence>
<evidence type="ECO:0000259" key="1">
    <source>
        <dbReference type="Pfam" id="PF13799"/>
    </source>
</evidence>
<accession>A0ABQ1PE71</accession>
<sequence>MQRNNKHKVNTRVVYDWQSSNSEFKLKIPIKSKRKVNPFKADTYQYNALSDGVSSIYTDEDELKEYGQRGILDPGNVTYINLFINGVLQPPNTYTVKKGYLRLNTNSIPAENTPIILQFITIYQS</sequence>
<keyword evidence="3" id="KW-1185">Reference proteome</keyword>
<protein>
    <recommendedName>
        <fullName evidence="1">DUF4183 domain-containing protein</fullName>
    </recommendedName>
</protein>
<dbReference type="Pfam" id="PF13799">
    <property type="entry name" value="DUF4183"/>
    <property type="match status" value="1"/>
</dbReference>
<reference evidence="3" key="1">
    <citation type="journal article" date="2019" name="Int. J. Syst. Evol. Microbiol.">
        <title>The Global Catalogue of Microorganisms (GCM) 10K type strain sequencing project: providing services to taxonomists for standard genome sequencing and annotation.</title>
        <authorList>
            <consortium name="The Broad Institute Genomics Platform"/>
            <consortium name="The Broad Institute Genome Sequencing Center for Infectious Disease"/>
            <person name="Wu L."/>
            <person name="Ma J."/>
        </authorList>
    </citation>
    <scope>NUCLEOTIDE SEQUENCE [LARGE SCALE GENOMIC DNA]</scope>
    <source>
        <strain evidence="3">CCM 7282</strain>
    </source>
</reference>
<gene>
    <name evidence="2" type="ORF">GCM10007216_27710</name>
</gene>
<proteinExistence type="predicted"/>
<dbReference type="InterPro" id="IPR025237">
    <property type="entry name" value="DUF4183"/>
</dbReference>
<dbReference type="RefSeq" id="WP_062443406.1">
    <property type="nucleotide sequence ID" value="NZ_BMCJ01000005.1"/>
</dbReference>
<dbReference type="EMBL" id="BMCJ01000005">
    <property type="protein sequence ID" value="GGC95414.1"/>
    <property type="molecule type" value="Genomic_DNA"/>
</dbReference>
<name>A0ABQ1PE71_9BACI</name>